<proteinExistence type="predicted"/>
<name>A0A0E9WX96_ANGAN</name>
<organism evidence="1">
    <name type="scientific">Anguilla anguilla</name>
    <name type="common">European freshwater eel</name>
    <name type="synonym">Muraena anguilla</name>
    <dbReference type="NCBI Taxonomy" id="7936"/>
    <lineage>
        <taxon>Eukaryota</taxon>
        <taxon>Metazoa</taxon>
        <taxon>Chordata</taxon>
        <taxon>Craniata</taxon>
        <taxon>Vertebrata</taxon>
        <taxon>Euteleostomi</taxon>
        <taxon>Actinopterygii</taxon>
        <taxon>Neopterygii</taxon>
        <taxon>Teleostei</taxon>
        <taxon>Anguilliformes</taxon>
        <taxon>Anguillidae</taxon>
        <taxon>Anguilla</taxon>
    </lineage>
</organism>
<accession>A0A0E9WX96</accession>
<sequence>MNTYIVITVTIKTSVYLQQIITINHPYYITLLMTIQEVLHICGFIKQYLTLTSEFLFLFRNHPIIPYS</sequence>
<reference evidence="1" key="2">
    <citation type="journal article" date="2015" name="Fish Shellfish Immunol.">
        <title>Early steps in the European eel (Anguilla anguilla)-Vibrio vulnificus interaction in the gills: Role of the RtxA13 toxin.</title>
        <authorList>
            <person name="Callol A."/>
            <person name="Pajuelo D."/>
            <person name="Ebbesson L."/>
            <person name="Teles M."/>
            <person name="MacKenzie S."/>
            <person name="Amaro C."/>
        </authorList>
    </citation>
    <scope>NUCLEOTIDE SEQUENCE</scope>
</reference>
<dbReference type="AlphaFoldDB" id="A0A0E9WX96"/>
<dbReference type="EMBL" id="GBXM01014367">
    <property type="protein sequence ID" value="JAH94210.1"/>
    <property type="molecule type" value="Transcribed_RNA"/>
</dbReference>
<protein>
    <submittedName>
        <fullName evidence="1">Uncharacterized protein</fullName>
    </submittedName>
</protein>
<evidence type="ECO:0000313" key="1">
    <source>
        <dbReference type="EMBL" id="JAH94210.1"/>
    </source>
</evidence>
<reference evidence="1" key="1">
    <citation type="submission" date="2014-11" db="EMBL/GenBank/DDBJ databases">
        <authorList>
            <person name="Amaro Gonzalez C."/>
        </authorList>
    </citation>
    <scope>NUCLEOTIDE SEQUENCE</scope>
</reference>